<sequence length="637" mass="71360">MDRRPQGGWQPVKRRFGEEGRGFRDLTEGELRERLQRERAREGEREGSRERGGEQRGPRCFGSPVGRREGGRGAGRGDENWQGGRPDVARQGGGGDGGWHGGRGDGGRLGGGRAEVIKCFKCAQEGHLQIDCPNPPICYTCKKSGHIAAECSNFHRKGIHLCGYGIAGQCFNSMTIETDGGEDDQIPIRGILTVISGEGSVDQIEWKLKYKLFKGVVGLEAKVEETNRTEESFAELREVWVKAYRVPRIARKEELKDLSYLVGEPIEVDETSLRGLGPVRVKVAVCSPEEIQGSTSVFINRVGYRIRWETEEGNMEQLNPSPKKKKEEKQKDVDKDKGSKQQQLLALTMNQVSEKNGDYKNPETILKSGRDAGKEMVVWESQMEQKVNTKGVPADQSLDMLTQMDVEKIDSLSQNLNDSYEAEDEVDYDYSDLEGRNLLGEEDNMSMEIEINQEGDKENEQPMHEAKKRRKEVVQAIRQSDRIKNKDISVATKAEIRTSKKNLDGGNANPFAVFSSIDRSQLRKIAELSSIMLGNNDSEIDRNLDIICAREEAQAAIFQAMKKVEAEAEEAKKKGEGEIDSNLRGEEINSTEEESEGDEVLMHENIEGSIQTRGKKKGRKQCSSQKKGKGRRKTKFK</sequence>
<feature type="compositionally biased region" description="Basic and acidic residues" evidence="2">
    <location>
        <begin position="567"/>
        <end position="587"/>
    </location>
</feature>
<feature type="compositionally biased region" description="Basic and acidic residues" evidence="2">
    <location>
        <begin position="325"/>
        <end position="339"/>
    </location>
</feature>
<reference evidence="4" key="2">
    <citation type="submission" date="2008-12" db="EMBL/GenBank/DDBJ databases">
        <title>Improved gene annotation of the rice (Oryza sativa) genomes.</title>
        <authorList>
            <person name="Wang J."/>
            <person name="Li R."/>
            <person name="Fan W."/>
            <person name="Huang Q."/>
            <person name="Zhang J."/>
            <person name="Zhou Y."/>
            <person name="Hu Y."/>
            <person name="Zi S."/>
            <person name="Li J."/>
            <person name="Ni P."/>
            <person name="Zheng H."/>
            <person name="Zhang Y."/>
            <person name="Zhao M."/>
            <person name="Hao Q."/>
            <person name="McDermott J."/>
            <person name="Samudrala R."/>
            <person name="Kristiansen K."/>
            <person name="Wong G.K.-S."/>
        </authorList>
    </citation>
    <scope>NUCLEOTIDE SEQUENCE</scope>
</reference>
<dbReference type="InterPro" id="IPR001878">
    <property type="entry name" value="Znf_CCHC"/>
</dbReference>
<dbReference type="GO" id="GO:0003676">
    <property type="term" value="F:nucleic acid binding"/>
    <property type="evidence" value="ECO:0007669"/>
    <property type="project" value="InterPro"/>
</dbReference>
<keyword evidence="1" id="KW-0863">Zinc-finger</keyword>
<feature type="domain" description="CCHC-type" evidence="3">
    <location>
        <begin position="118"/>
        <end position="134"/>
    </location>
</feature>
<evidence type="ECO:0000259" key="3">
    <source>
        <dbReference type="PROSITE" id="PS50158"/>
    </source>
</evidence>
<organism evidence="4">
    <name type="scientific">Oryza sativa subsp. japonica</name>
    <name type="common">Rice</name>
    <dbReference type="NCBI Taxonomy" id="39947"/>
    <lineage>
        <taxon>Eukaryota</taxon>
        <taxon>Viridiplantae</taxon>
        <taxon>Streptophyta</taxon>
        <taxon>Embryophyta</taxon>
        <taxon>Tracheophyta</taxon>
        <taxon>Spermatophyta</taxon>
        <taxon>Magnoliopsida</taxon>
        <taxon>Liliopsida</taxon>
        <taxon>Poales</taxon>
        <taxon>Poaceae</taxon>
        <taxon>BOP clade</taxon>
        <taxon>Oryzoideae</taxon>
        <taxon>Oryzeae</taxon>
        <taxon>Oryzinae</taxon>
        <taxon>Oryza</taxon>
        <taxon>Oryza sativa</taxon>
    </lineage>
</organism>
<feature type="compositionally biased region" description="Basic residues" evidence="2">
    <location>
        <begin position="613"/>
        <end position="637"/>
    </location>
</feature>
<dbReference type="Proteomes" id="UP000007752">
    <property type="component" value="Chromosome 5"/>
</dbReference>
<dbReference type="InterPro" id="IPR036875">
    <property type="entry name" value="Znf_CCHC_sf"/>
</dbReference>
<feature type="region of interest" description="Disordered" evidence="2">
    <location>
        <begin position="567"/>
        <end position="637"/>
    </location>
</feature>
<name>B9FMX3_ORYSJ</name>
<dbReference type="Pfam" id="PF00098">
    <property type="entry name" value="zf-CCHC"/>
    <property type="match status" value="2"/>
</dbReference>
<feature type="compositionally biased region" description="Acidic residues" evidence="2">
    <location>
        <begin position="589"/>
        <end position="599"/>
    </location>
</feature>
<feature type="region of interest" description="Disordered" evidence="2">
    <location>
        <begin position="1"/>
        <end position="107"/>
    </location>
</feature>
<dbReference type="SUPFAM" id="SSF57756">
    <property type="entry name" value="Retrovirus zinc finger-like domains"/>
    <property type="match status" value="1"/>
</dbReference>
<reference evidence="4" key="1">
    <citation type="journal article" date="2005" name="PLoS Biol.">
        <title>The genomes of Oryza sativa: a history of duplications.</title>
        <authorList>
            <person name="Yu J."/>
            <person name="Wang J."/>
            <person name="Lin W."/>
            <person name="Li S."/>
            <person name="Li H."/>
            <person name="Zhou J."/>
            <person name="Ni P."/>
            <person name="Dong W."/>
            <person name="Hu S."/>
            <person name="Zeng C."/>
            <person name="Zhang J."/>
            <person name="Zhang Y."/>
            <person name="Li R."/>
            <person name="Xu Z."/>
            <person name="Li S."/>
            <person name="Li X."/>
            <person name="Zheng H."/>
            <person name="Cong L."/>
            <person name="Lin L."/>
            <person name="Yin J."/>
            <person name="Geng J."/>
            <person name="Li G."/>
            <person name="Shi J."/>
            <person name="Liu J."/>
            <person name="Lv H."/>
            <person name="Li J."/>
            <person name="Wang J."/>
            <person name="Deng Y."/>
            <person name="Ran L."/>
            <person name="Shi X."/>
            <person name="Wang X."/>
            <person name="Wu Q."/>
            <person name="Li C."/>
            <person name="Ren X."/>
            <person name="Wang J."/>
            <person name="Wang X."/>
            <person name="Li D."/>
            <person name="Liu D."/>
            <person name="Zhang X."/>
            <person name="Ji Z."/>
            <person name="Zhao W."/>
            <person name="Sun Y."/>
            <person name="Zhang Z."/>
            <person name="Bao J."/>
            <person name="Han Y."/>
            <person name="Dong L."/>
            <person name="Ji J."/>
            <person name="Chen P."/>
            <person name="Wu S."/>
            <person name="Liu J."/>
            <person name="Xiao Y."/>
            <person name="Bu D."/>
            <person name="Tan J."/>
            <person name="Yang L."/>
            <person name="Ye C."/>
            <person name="Zhang J."/>
            <person name="Xu J."/>
            <person name="Zhou Y."/>
            <person name="Yu Y."/>
            <person name="Zhang B."/>
            <person name="Zhuang S."/>
            <person name="Wei H."/>
            <person name="Liu B."/>
            <person name="Lei M."/>
            <person name="Yu H."/>
            <person name="Li Y."/>
            <person name="Xu H."/>
            <person name="Wei S."/>
            <person name="He X."/>
            <person name="Fang L."/>
            <person name="Zhang Z."/>
            <person name="Zhang Y."/>
            <person name="Huang X."/>
            <person name="Su Z."/>
            <person name="Tong W."/>
            <person name="Li J."/>
            <person name="Tong Z."/>
            <person name="Li S."/>
            <person name="Ye J."/>
            <person name="Wang L."/>
            <person name="Fang L."/>
            <person name="Lei T."/>
            <person name="Chen C."/>
            <person name="Chen H."/>
            <person name="Xu Z."/>
            <person name="Li H."/>
            <person name="Huang H."/>
            <person name="Zhang F."/>
            <person name="Xu H."/>
            <person name="Li N."/>
            <person name="Zhao C."/>
            <person name="Li S."/>
            <person name="Dong L."/>
            <person name="Huang Y."/>
            <person name="Li L."/>
            <person name="Xi Y."/>
            <person name="Qi Q."/>
            <person name="Li W."/>
            <person name="Zhang B."/>
            <person name="Hu W."/>
            <person name="Zhang Y."/>
            <person name="Tian X."/>
            <person name="Jiao Y."/>
            <person name="Liang X."/>
            <person name="Jin J."/>
            <person name="Gao L."/>
            <person name="Zheng W."/>
            <person name="Hao B."/>
            <person name="Liu S."/>
            <person name="Wang W."/>
            <person name="Yuan L."/>
            <person name="Cao M."/>
            <person name="McDermott J."/>
            <person name="Samudrala R."/>
            <person name="Wang J."/>
            <person name="Wong G.K."/>
            <person name="Yang H."/>
        </authorList>
    </citation>
    <scope>NUCLEOTIDE SEQUENCE [LARGE SCALE GENOMIC DNA]</scope>
</reference>
<dbReference type="PROSITE" id="PS50158">
    <property type="entry name" value="ZF_CCHC"/>
    <property type="match status" value="2"/>
</dbReference>
<dbReference type="GO" id="GO:0008270">
    <property type="term" value="F:zinc ion binding"/>
    <property type="evidence" value="ECO:0007669"/>
    <property type="project" value="UniProtKB-KW"/>
</dbReference>
<evidence type="ECO:0000256" key="2">
    <source>
        <dbReference type="SAM" id="MobiDB-lite"/>
    </source>
</evidence>
<dbReference type="AlphaFoldDB" id="B9FMX3"/>
<keyword evidence="1" id="KW-0862">Zinc</keyword>
<evidence type="ECO:0000313" key="4">
    <source>
        <dbReference type="EMBL" id="EEE62625.1"/>
    </source>
</evidence>
<dbReference type="SMART" id="SM00343">
    <property type="entry name" value="ZnF_C2HC"/>
    <property type="match status" value="2"/>
</dbReference>
<protein>
    <recommendedName>
        <fullName evidence="3">CCHC-type domain-containing protein</fullName>
    </recommendedName>
</protein>
<dbReference type="Gene3D" id="4.10.60.10">
    <property type="entry name" value="Zinc finger, CCHC-type"/>
    <property type="match status" value="1"/>
</dbReference>
<evidence type="ECO:0000256" key="1">
    <source>
        <dbReference type="PROSITE-ProRule" id="PRU00047"/>
    </source>
</evidence>
<feature type="compositionally biased region" description="Gly residues" evidence="2">
    <location>
        <begin position="91"/>
        <end position="101"/>
    </location>
</feature>
<dbReference type="PANTHER" id="PTHR33170:SF2">
    <property type="entry name" value="OS12G0531500 PROTEIN"/>
    <property type="match status" value="1"/>
</dbReference>
<proteinExistence type="predicted"/>
<feature type="region of interest" description="Disordered" evidence="2">
    <location>
        <begin position="313"/>
        <end position="341"/>
    </location>
</feature>
<dbReference type="PANTHER" id="PTHR33170">
    <property type="entry name" value="DUF4283 DOMAIN-CONTAINING PROTEIN-RELATED"/>
    <property type="match status" value="1"/>
</dbReference>
<feature type="compositionally biased region" description="Basic and acidic residues" evidence="2">
    <location>
        <begin position="66"/>
        <end position="79"/>
    </location>
</feature>
<dbReference type="EMBL" id="CM000142">
    <property type="protein sequence ID" value="EEE62625.1"/>
    <property type="molecule type" value="Genomic_DNA"/>
</dbReference>
<keyword evidence="1" id="KW-0479">Metal-binding</keyword>
<gene>
    <name evidence="4" type="ORF">OsJ_17428</name>
</gene>
<accession>B9FMX3</accession>
<feature type="compositionally biased region" description="Basic and acidic residues" evidence="2">
    <location>
        <begin position="15"/>
        <end position="57"/>
    </location>
</feature>
<feature type="domain" description="CCHC-type" evidence="3">
    <location>
        <begin position="138"/>
        <end position="153"/>
    </location>
</feature>